<organism evidence="1 2">
    <name type="scientific">Plasmopara halstedii</name>
    <name type="common">Downy mildew of sunflower</name>
    <dbReference type="NCBI Taxonomy" id="4781"/>
    <lineage>
        <taxon>Eukaryota</taxon>
        <taxon>Sar</taxon>
        <taxon>Stramenopiles</taxon>
        <taxon>Oomycota</taxon>
        <taxon>Peronosporomycetes</taxon>
        <taxon>Peronosporales</taxon>
        <taxon>Peronosporaceae</taxon>
        <taxon>Plasmopara</taxon>
    </lineage>
</organism>
<proteinExistence type="predicted"/>
<dbReference type="EMBL" id="CCYD01003042">
    <property type="protein sequence ID" value="CEG48957.1"/>
    <property type="molecule type" value="Genomic_DNA"/>
</dbReference>
<name>A0A0P1B606_PLAHL</name>
<accession>A0A0P1B606</accession>
<dbReference type="OrthoDB" id="439792at2759"/>
<evidence type="ECO:0000313" key="2">
    <source>
        <dbReference type="Proteomes" id="UP000054928"/>
    </source>
</evidence>
<protein>
    <submittedName>
        <fullName evidence="1">Uncharacterized protein</fullName>
    </submittedName>
</protein>
<dbReference type="GeneID" id="36401802"/>
<evidence type="ECO:0000313" key="1">
    <source>
        <dbReference type="EMBL" id="CEG48957.1"/>
    </source>
</evidence>
<dbReference type="AlphaFoldDB" id="A0A0P1B606"/>
<dbReference type="Proteomes" id="UP000054928">
    <property type="component" value="Unassembled WGS sequence"/>
</dbReference>
<dbReference type="RefSeq" id="XP_024585326.1">
    <property type="nucleotide sequence ID" value="XM_024720092.1"/>
</dbReference>
<reference evidence="2" key="1">
    <citation type="submission" date="2014-09" db="EMBL/GenBank/DDBJ databases">
        <authorList>
            <person name="Sharma Rahul"/>
            <person name="Thines Marco"/>
        </authorList>
    </citation>
    <scope>NUCLEOTIDE SEQUENCE [LARGE SCALE GENOMIC DNA]</scope>
</reference>
<sequence>MRRHFLCAENETERSVGKGKENLLQLWHNRRNAMLNGDNLIHGGEENASVTRELMQLWDVAKPIFCIALNREHTTRLGI</sequence>
<keyword evidence="2" id="KW-1185">Reference proteome</keyword>